<keyword evidence="6" id="KW-1185">Reference proteome</keyword>
<organism evidence="5 6">
    <name type="scientific">Pseudonocardia oroxyli</name>
    <dbReference type="NCBI Taxonomy" id="366584"/>
    <lineage>
        <taxon>Bacteria</taxon>
        <taxon>Bacillati</taxon>
        <taxon>Actinomycetota</taxon>
        <taxon>Actinomycetes</taxon>
        <taxon>Pseudonocardiales</taxon>
        <taxon>Pseudonocardiaceae</taxon>
        <taxon>Pseudonocardia</taxon>
    </lineage>
</organism>
<dbReference type="InterPro" id="IPR020845">
    <property type="entry name" value="AMP-binding_CS"/>
</dbReference>
<keyword evidence="2" id="KW-0472">Membrane</keyword>
<evidence type="ECO:0000256" key="2">
    <source>
        <dbReference type="SAM" id="Phobius"/>
    </source>
</evidence>
<feature type="domain" description="AMP-dependent synthetase/ligase" evidence="3">
    <location>
        <begin position="17"/>
        <end position="358"/>
    </location>
</feature>
<dbReference type="EMBL" id="FNBE01000011">
    <property type="protein sequence ID" value="SDG39205.1"/>
    <property type="molecule type" value="Genomic_DNA"/>
</dbReference>
<dbReference type="PANTHER" id="PTHR43352:SF1">
    <property type="entry name" value="ANTHRANILATE--COA LIGASE"/>
    <property type="match status" value="1"/>
</dbReference>
<evidence type="ECO:0000256" key="1">
    <source>
        <dbReference type="ARBA" id="ARBA00022598"/>
    </source>
</evidence>
<dbReference type="STRING" id="366584.SAMN05216377_111148"/>
<dbReference type="PANTHER" id="PTHR43352">
    <property type="entry name" value="ACETYL-COA SYNTHETASE"/>
    <property type="match status" value="1"/>
</dbReference>
<protein>
    <submittedName>
        <fullName evidence="5">Fatty-acyl-CoA synthase/fatty acid CoA ligase FadD22</fullName>
    </submittedName>
</protein>
<proteinExistence type="predicted"/>
<evidence type="ECO:0000259" key="3">
    <source>
        <dbReference type="Pfam" id="PF00501"/>
    </source>
</evidence>
<feature type="transmembrane region" description="Helical" evidence="2">
    <location>
        <begin position="55"/>
        <end position="73"/>
    </location>
</feature>
<feature type="domain" description="AMP-binding enzyme C-terminal" evidence="4">
    <location>
        <begin position="408"/>
        <end position="486"/>
    </location>
</feature>
<accession>A0A1G7TV87</accession>
<dbReference type="GO" id="GO:0016878">
    <property type="term" value="F:acid-thiol ligase activity"/>
    <property type="evidence" value="ECO:0007669"/>
    <property type="project" value="TreeGrafter"/>
</dbReference>
<dbReference type="AlphaFoldDB" id="A0A1G7TV87"/>
<dbReference type="Gene3D" id="3.40.50.12780">
    <property type="entry name" value="N-terminal domain of ligase-like"/>
    <property type="match status" value="1"/>
</dbReference>
<name>A0A1G7TV87_PSEOR</name>
<dbReference type="InterPro" id="IPR025110">
    <property type="entry name" value="AMP-bd_C"/>
</dbReference>
<evidence type="ECO:0000259" key="4">
    <source>
        <dbReference type="Pfam" id="PF13193"/>
    </source>
</evidence>
<dbReference type="PROSITE" id="PS00455">
    <property type="entry name" value="AMP_BINDING"/>
    <property type="match status" value="1"/>
</dbReference>
<evidence type="ECO:0000313" key="6">
    <source>
        <dbReference type="Proteomes" id="UP000198967"/>
    </source>
</evidence>
<dbReference type="InterPro" id="IPR042099">
    <property type="entry name" value="ANL_N_sf"/>
</dbReference>
<dbReference type="Gene3D" id="3.30.300.30">
    <property type="match status" value="1"/>
</dbReference>
<dbReference type="Pfam" id="PF00501">
    <property type="entry name" value="AMP-binding"/>
    <property type="match status" value="1"/>
</dbReference>
<dbReference type="SUPFAM" id="SSF56801">
    <property type="entry name" value="Acetyl-CoA synthetase-like"/>
    <property type="match status" value="1"/>
</dbReference>
<dbReference type="GO" id="GO:0044550">
    <property type="term" value="P:secondary metabolite biosynthetic process"/>
    <property type="evidence" value="ECO:0007669"/>
    <property type="project" value="TreeGrafter"/>
</dbReference>
<dbReference type="InterPro" id="IPR000873">
    <property type="entry name" value="AMP-dep_synth/lig_dom"/>
</dbReference>
<evidence type="ECO:0000313" key="5">
    <source>
        <dbReference type="EMBL" id="SDG39205.1"/>
    </source>
</evidence>
<dbReference type="InterPro" id="IPR045851">
    <property type="entry name" value="AMP-bd_C_sf"/>
</dbReference>
<keyword evidence="2" id="KW-1133">Transmembrane helix</keyword>
<keyword evidence="1 5" id="KW-0436">Ligase</keyword>
<sequence length="497" mass="52317">MNVAEVVARRVRARGLLDSAAFHSDRTWTHREVHSLAARLATVLRERGVRTGARVLLALVDSPVFVALFLAVARTGAVAVVTNPYLGGSERAELVDRVGPALVVAGGPGGALGPTERWVEPEALVAAADRAAEGAAVDLADDADLYVQFTSGTTGRPKGAVHRHGDLAAYHRAVGEDMLGISAADVTLSVSKMFFAYGFGNSLVYPLFSGSAAVLSPERPTPAAIAELVDRHRVTVLHGVPSAYANLVAETDREAFGSVRVAVSAGESLPAVVRTRAEQLLGAPVLNELGSTEVGGAYCAETSADTAADDPADRAPGTIGRPLTGYALQVRDGAGRPCPVDVSGRLWVRGPTVMSRYLDAPDETARVLVDGWLSTNDTGFRRADGRFVHTGRADDMEIVGGINVSPQEVEAVLGEHPAVREIVVAAVLDARGASKLRAFAVSAAAADRHAQLEGELLALARRRLAAFKVPRSITFVPALPRTFSGKVQRFVARTGQW</sequence>
<gene>
    <name evidence="5" type="ORF">SAMN05216377_111148</name>
</gene>
<dbReference type="OrthoDB" id="9803968at2"/>
<keyword evidence="2" id="KW-0812">Transmembrane</keyword>
<dbReference type="Pfam" id="PF13193">
    <property type="entry name" value="AMP-binding_C"/>
    <property type="match status" value="1"/>
</dbReference>
<dbReference type="RefSeq" id="WP_093086106.1">
    <property type="nucleotide sequence ID" value="NZ_FNBE01000011.1"/>
</dbReference>
<dbReference type="Proteomes" id="UP000198967">
    <property type="component" value="Unassembled WGS sequence"/>
</dbReference>
<reference evidence="5 6" key="1">
    <citation type="submission" date="2016-10" db="EMBL/GenBank/DDBJ databases">
        <authorList>
            <person name="de Groot N.N."/>
        </authorList>
    </citation>
    <scope>NUCLEOTIDE SEQUENCE [LARGE SCALE GENOMIC DNA]</scope>
    <source>
        <strain evidence="5 6">CGMCC 4.3143</strain>
    </source>
</reference>